<dbReference type="OrthoDB" id="594666at2"/>
<evidence type="ECO:0000313" key="1">
    <source>
        <dbReference type="EMBL" id="TKC03388.1"/>
    </source>
</evidence>
<evidence type="ECO:0000313" key="2">
    <source>
        <dbReference type="Proteomes" id="UP000310477"/>
    </source>
</evidence>
<accession>A0A4U1CBQ8</accession>
<proteinExistence type="predicted"/>
<reference evidence="1 2" key="1">
    <citation type="submission" date="2019-04" db="EMBL/GenBank/DDBJ databases">
        <title>Pedobacter sp. AR-2-6 sp. nov., isolated from Arctic soil.</title>
        <authorList>
            <person name="Dahal R.H."/>
            <person name="Kim D.-U."/>
        </authorList>
    </citation>
    <scope>NUCLEOTIDE SEQUENCE [LARGE SCALE GENOMIC DNA]</scope>
    <source>
        <strain evidence="1 2">AR-2-6</strain>
    </source>
</reference>
<evidence type="ECO:0008006" key="3">
    <source>
        <dbReference type="Google" id="ProtNLM"/>
    </source>
</evidence>
<dbReference type="RefSeq" id="WP_136873954.1">
    <property type="nucleotide sequence ID" value="NZ_SWBO01000001.1"/>
</dbReference>
<organism evidence="1 2">
    <name type="scientific">Pedobacter cryotolerans</name>
    <dbReference type="NCBI Taxonomy" id="2571270"/>
    <lineage>
        <taxon>Bacteria</taxon>
        <taxon>Pseudomonadati</taxon>
        <taxon>Bacteroidota</taxon>
        <taxon>Sphingobacteriia</taxon>
        <taxon>Sphingobacteriales</taxon>
        <taxon>Sphingobacteriaceae</taxon>
        <taxon>Pedobacter</taxon>
    </lineage>
</organism>
<dbReference type="EMBL" id="SWBO01000001">
    <property type="protein sequence ID" value="TKC03388.1"/>
    <property type="molecule type" value="Genomic_DNA"/>
</dbReference>
<sequence>MELDLQTKQQLANLLAKPSLVTQEHAFMLQNLVDKYPYYQPLHLLLAKASFNSENSNNQLATAALYNNGNLLHQVIHAPESLAQKPYHLLSFGAIQADELQVADKPNEVSLIDEQEVFEEINEFGDVQDNHYDVEQDEIFEEINEVSSVQTSNASITDEQETFDEIIELNAAAYIPTEQLKPAPVFEIEEKTAEETLPDEFAIESIVASDFFAFEKSFSADQITVDEQKPNIALVEEYDQEAEAQTVSKYDDDKLPYTFLWWLAKTRKEHEQIFQPYVTPKKNNNPNPSELQQQYVEHIFHLQTPFNVADEASKGPINRQITHKGADIIESFIKNEPQIRPPKAEQINTENKAKKSAEDHNDLVSETLAAIYIEQMLYHKAIDTYEKLSLKFPEKSRYFADLIQSLEKKI</sequence>
<protein>
    <recommendedName>
        <fullName evidence="3">Tetratricopeptide repeat protein</fullName>
    </recommendedName>
</protein>
<comment type="caution">
    <text evidence="1">The sequence shown here is derived from an EMBL/GenBank/DDBJ whole genome shotgun (WGS) entry which is preliminary data.</text>
</comment>
<dbReference type="Proteomes" id="UP000310477">
    <property type="component" value="Unassembled WGS sequence"/>
</dbReference>
<gene>
    <name evidence="1" type="ORF">FA045_02125</name>
</gene>
<keyword evidence="2" id="KW-1185">Reference proteome</keyword>
<dbReference type="AlphaFoldDB" id="A0A4U1CBQ8"/>
<name>A0A4U1CBQ8_9SPHI</name>